<keyword evidence="10 15" id="KW-0798">TonB box</keyword>
<evidence type="ECO:0000256" key="16">
    <source>
        <dbReference type="SAM" id="SignalP"/>
    </source>
</evidence>
<dbReference type="Pfam" id="PF00593">
    <property type="entry name" value="TonB_dep_Rec_b-barrel"/>
    <property type="match status" value="1"/>
</dbReference>
<evidence type="ECO:0000256" key="15">
    <source>
        <dbReference type="RuleBase" id="RU003357"/>
    </source>
</evidence>
<dbReference type="NCBIfam" id="TIGR01783">
    <property type="entry name" value="TonB-siderophor"/>
    <property type="match status" value="1"/>
</dbReference>
<feature type="signal peptide" evidence="16">
    <location>
        <begin position="1"/>
        <end position="24"/>
    </location>
</feature>
<reference evidence="19 20" key="1">
    <citation type="submission" date="2019-08" db="EMBL/GenBank/DDBJ databases">
        <title>Five species of Acinetobacter isolated from floral nectar and animal pollinators.</title>
        <authorList>
            <person name="Hendry T.A."/>
        </authorList>
    </citation>
    <scope>NUCLEOTIDE SEQUENCE [LARGE SCALE GENOMIC DNA]</scope>
    <source>
        <strain evidence="19 20">MD18.27</strain>
    </source>
</reference>
<dbReference type="InterPro" id="IPR037066">
    <property type="entry name" value="Plug_dom_sf"/>
</dbReference>
<dbReference type="Gene3D" id="2.40.170.20">
    <property type="entry name" value="TonB-dependent receptor, beta-barrel domain"/>
    <property type="match status" value="1"/>
</dbReference>
<feature type="domain" description="TonB-dependent receptor-like beta-barrel" evidence="17">
    <location>
        <begin position="231"/>
        <end position="661"/>
    </location>
</feature>
<keyword evidence="9" id="KW-0406">Ion transport</keyword>
<comment type="subcellular location">
    <subcellularLocation>
        <location evidence="1 14">Cell outer membrane</location>
        <topology evidence="1 14">Multi-pass membrane protein</topology>
    </subcellularLocation>
</comment>
<evidence type="ECO:0000256" key="1">
    <source>
        <dbReference type="ARBA" id="ARBA00004571"/>
    </source>
</evidence>
<evidence type="ECO:0000256" key="14">
    <source>
        <dbReference type="PROSITE-ProRule" id="PRU01360"/>
    </source>
</evidence>
<proteinExistence type="inferred from homology"/>
<dbReference type="EMBL" id="VTDN01000007">
    <property type="protein sequence ID" value="MEB5477240.1"/>
    <property type="molecule type" value="Genomic_DNA"/>
</dbReference>
<keyword evidence="7 16" id="KW-0732">Signal</keyword>
<evidence type="ECO:0000256" key="6">
    <source>
        <dbReference type="ARBA" id="ARBA00022692"/>
    </source>
</evidence>
<evidence type="ECO:0000256" key="9">
    <source>
        <dbReference type="ARBA" id="ARBA00023065"/>
    </source>
</evidence>
<evidence type="ECO:0000256" key="7">
    <source>
        <dbReference type="ARBA" id="ARBA00022729"/>
    </source>
</evidence>
<accession>A0ABU6DTR1</accession>
<keyword evidence="11 14" id="KW-0472">Membrane</keyword>
<evidence type="ECO:0000256" key="10">
    <source>
        <dbReference type="ARBA" id="ARBA00023077"/>
    </source>
</evidence>
<keyword evidence="4 14" id="KW-1134">Transmembrane beta strand</keyword>
<dbReference type="InterPro" id="IPR000531">
    <property type="entry name" value="Beta-barrel_TonB"/>
</dbReference>
<feature type="domain" description="TonB-dependent receptor plug" evidence="18">
    <location>
        <begin position="57"/>
        <end position="159"/>
    </location>
</feature>
<evidence type="ECO:0000313" key="20">
    <source>
        <dbReference type="Proteomes" id="UP001339883"/>
    </source>
</evidence>
<evidence type="ECO:0000256" key="4">
    <source>
        <dbReference type="ARBA" id="ARBA00022452"/>
    </source>
</evidence>
<dbReference type="CDD" id="cd01347">
    <property type="entry name" value="ligand_gated_channel"/>
    <property type="match status" value="1"/>
</dbReference>
<evidence type="ECO:0000313" key="19">
    <source>
        <dbReference type="EMBL" id="MEB5477240.1"/>
    </source>
</evidence>
<dbReference type="PROSITE" id="PS52016">
    <property type="entry name" value="TONB_DEPENDENT_REC_3"/>
    <property type="match status" value="1"/>
</dbReference>
<keyword evidence="8" id="KW-0408">Iron</keyword>
<dbReference type="PANTHER" id="PTHR32552">
    <property type="entry name" value="FERRICHROME IRON RECEPTOR-RELATED"/>
    <property type="match status" value="1"/>
</dbReference>
<dbReference type="InterPro" id="IPR012910">
    <property type="entry name" value="Plug_dom"/>
</dbReference>
<dbReference type="Gene3D" id="2.170.130.10">
    <property type="entry name" value="TonB-dependent receptor, plug domain"/>
    <property type="match status" value="1"/>
</dbReference>
<dbReference type="RefSeq" id="WP_325775615.1">
    <property type="nucleotide sequence ID" value="NZ_VTDN01000007.1"/>
</dbReference>
<evidence type="ECO:0000256" key="8">
    <source>
        <dbReference type="ARBA" id="ARBA00023004"/>
    </source>
</evidence>
<evidence type="ECO:0000256" key="12">
    <source>
        <dbReference type="ARBA" id="ARBA00023170"/>
    </source>
</evidence>
<evidence type="ECO:0000256" key="3">
    <source>
        <dbReference type="ARBA" id="ARBA00022448"/>
    </source>
</evidence>
<comment type="caution">
    <text evidence="19">The sequence shown here is derived from an EMBL/GenBank/DDBJ whole genome shotgun (WGS) entry which is preliminary data.</text>
</comment>
<evidence type="ECO:0000256" key="5">
    <source>
        <dbReference type="ARBA" id="ARBA00022496"/>
    </source>
</evidence>
<protein>
    <submittedName>
        <fullName evidence="19">TonB-dependent siderophore receptor</fullName>
    </submittedName>
</protein>
<comment type="similarity">
    <text evidence="2 14 15">Belongs to the TonB-dependent receptor family.</text>
</comment>
<evidence type="ECO:0000259" key="17">
    <source>
        <dbReference type="Pfam" id="PF00593"/>
    </source>
</evidence>
<dbReference type="SUPFAM" id="SSF56935">
    <property type="entry name" value="Porins"/>
    <property type="match status" value="1"/>
</dbReference>
<dbReference type="InterPro" id="IPR010105">
    <property type="entry name" value="TonB_sidphr_rcpt"/>
</dbReference>
<keyword evidence="12 19" id="KW-0675">Receptor</keyword>
<gene>
    <name evidence="19" type="ORF">I2F25_09325</name>
</gene>
<organism evidence="19 20">
    <name type="scientific">Acinetobacter pollinis</name>
    <dbReference type="NCBI Taxonomy" id="2605270"/>
    <lineage>
        <taxon>Bacteria</taxon>
        <taxon>Pseudomonadati</taxon>
        <taxon>Pseudomonadota</taxon>
        <taxon>Gammaproteobacteria</taxon>
        <taxon>Moraxellales</taxon>
        <taxon>Moraxellaceae</taxon>
        <taxon>Acinetobacter</taxon>
    </lineage>
</organism>
<dbReference type="Pfam" id="PF07715">
    <property type="entry name" value="Plug"/>
    <property type="match status" value="1"/>
</dbReference>
<keyword evidence="5" id="KW-0410">Iron transport</keyword>
<evidence type="ECO:0000256" key="11">
    <source>
        <dbReference type="ARBA" id="ARBA00023136"/>
    </source>
</evidence>
<evidence type="ECO:0000256" key="13">
    <source>
        <dbReference type="ARBA" id="ARBA00023237"/>
    </source>
</evidence>
<feature type="chain" id="PRO_5045765380" evidence="16">
    <location>
        <begin position="25"/>
        <end position="692"/>
    </location>
</feature>
<sequence length="692" mass="78659">MSQFLSPKFYIIVLGFITIQTACADDTRLPTIQLTAKVNQENSLESKSLTGFKHDILEVPFNKSHVSQEVIEKQNIQRVSDALSQVSGVFYQDSYGGGFWDNYSFRGFSTDPNMGTNSLRNGLSTISGIHTPQDMVNVESIDFLKGPVAAMYGQSAIGGMMNITTKKPSWTSSHTLSLSTSTDQQYRTSLDLTDSINDRLAYRLGLAYEKNQSFRNDVTQKHYFIAPQMTWKISDHTQLFLDTEFAKYSGLFDRGIPLINGEFADIRNFYGDPRDGNMQVKSNFYQLRLNHQITPDWESSTALSYNDGERFGTSTEISSVATDLQTLNRFRRYRYFSTNTLLLQSVLKGHINDTFGLKHEVLVNAEIGTYKIHQLQKRNLAGTNSSINFYTPTNNSTPLTLGRTTKYSDEKQNTLGINLQDQIFFNDQWSLLFGARLDQMQQRIIDRKNQIQAKKTYTPFSPRLGLNYQVNQHLAFYSNWGKAFEMNTGLNKNHSLYSPEQTRSWELGGKYSFNPMSLLSLTYFDMTKKHLLTEAITDSYVDTGKVQSRGIEASLLHYFNDHFNISANYTFTNASILESEVEAKGARLKNIPKHSANFTANYNFNIKQYPIDASLSANYYGTRSANYIDNGTSLPAFTTINLGVGMQINPDLKARLNITNLLNKTYYVSSYTNYWVQPGEPLKATLSFDWNF</sequence>
<dbReference type="InterPro" id="IPR036942">
    <property type="entry name" value="Beta-barrel_TonB_sf"/>
</dbReference>
<keyword evidence="20" id="KW-1185">Reference proteome</keyword>
<keyword evidence="6 14" id="KW-0812">Transmembrane</keyword>
<evidence type="ECO:0000259" key="18">
    <source>
        <dbReference type="Pfam" id="PF07715"/>
    </source>
</evidence>
<dbReference type="Proteomes" id="UP001339883">
    <property type="component" value="Unassembled WGS sequence"/>
</dbReference>
<keyword evidence="3 14" id="KW-0813">Transport</keyword>
<keyword evidence="13 14" id="KW-0998">Cell outer membrane</keyword>
<dbReference type="PANTHER" id="PTHR32552:SF68">
    <property type="entry name" value="FERRICHROME OUTER MEMBRANE TRANSPORTER_PHAGE RECEPTOR"/>
    <property type="match status" value="1"/>
</dbReference>
<dbReference type="InterPro" id="IPR039426">
    <property type="entry name" value="TonB-dep_rcpt-like"/>
</dbReference>
<name>A0ABU6DTR1_9GAMM</name>
<evidence type="ECO:0000256" key="2">
    <source>
        <dbReference type="ARBA" id="ARBA00009810"/>
    </source>
</evidence>